<evidence type="ECO:0000313" key="2">
    <source>
        <dbReference type="Proteomes" id="UP001341840"/>
    </source>
</evidence>
<accession>A0ABU6S7J1</accession>
<protein>
    <submittedName>
        <fullName evidence="1">Uncharacterized protein</fullName>
    </submittedName>
</protein>
<proteinExistence type="predicted"/>
<sequence length="143" mass="15737">MLTNHGIGAPTLVPHPTSKQASSLTLLLIAPFQSHWPTLVNPSPLEQPPGIIERLLLLDLLLPFRIGGVAFEGNDHGGGRVGGRGYNWSIFAVGDDGQRERIELFQGWGEDYQQHCRLRRTPKFSLPTTSCSSSSSPDFDFKL</sequence>
<comment type="caution">
    <text evidence="1">The sequence shown here is derived from an EMBL/GenBank/DDBJ whole genome shotgun (WGS) entry which is preliminary data.</text>
</comment>
<gene>
    <name evidence="1" type="ORF">PIB30_017539</name>
</gene>
<name>A0ABU6S7J1_9FABA</name>
<evidence type="ECO:0000313" key="1">
    <source>
        <dbReference type="EMBL" id="MED6132272.1"/>
    </source>
</evidence>
<keyword evidence="2" id="KW-1185">Reference proteome</keyword>
<dbReference type="EMBL" id="JASCZI010060466">
    <property type="protein sequence ID" value="MED6132272.1"/>
    <property type="molecule type" value="Genomic_DNA"/>
</dbReference>
<reference evidence="1 2" key="1">
    <citation type="journal article" date="2023" name="Plants (Basel)">
        <title>Bridging the Gap: Combining Genomics and Transcriptomics Approaches to Understand Stylosanthes scabra, an Orphan Legume from the Brazilian Caatinga.</title>
        <authorList>
            <person name="Ferreira-Neto J.R.C."/>
            <person name="da Silva M.D."/>
            <person name="Binneck E."/>
            <person name="de Melo N.F."/>
            <person name="da Silva R.H."/>
            <person name="de Melo A.L.T.M."/>
            <person name="Pandolfi V."/>
            <person name="Bustamante F.O."/>
            <person name="Brasileiro-Vidal A.C."/>
            <person name="Benko-Iseppon A.M."/>
        </authorList>
    </citation>
    <scope>NUCLEOTIDE SEQUENCE [LARGE SCALE GENOMIC DNA]</scope>
    <source>
        <tissue evidence="1">Leaves</tissue>
    </source>
</reference>
<dbReference type="Proteomes" id="UP001341840">
    <property type="component" value="Unassembled WGS sequence"/>
</dbReference>
<organism evidence="1 2">
    <name type="scientific">Stylosanthes scabra</name>
    <dbReference type="NCBI Taxonomy" id="79078"/>
    <lineage>
        <taxon>Eukaryota</taxon>
        <taxon>Viridiplantae</taxon>
        <taxon>Streptophyta</taxon>
        <taxon>Embryophyta</taxon>
        <taxon>Tracheophyta</taxon>
        <taxon>Spermatophyta</taxon>
        <taxon>Magnoliopsida</taxon>
        <taxon>eudicotyledons</taxon>
        <taxon>Gunneridae</taxon>
        <taxon>Pentapetalae</taxon>
        <taxon>rosids</taxon>
        <taxon>fabids</taxon>
        <taxon>Fabales</taxon>
        <taxon>Fabaceae</taxon>
        <taxon>Papilionoideae</taxon>
        <taxon>50 kb inversion clade</taxon>
        <taxon>dalbergioids sensu lato</taxon>
        <taxon>Dalbergieae</taxon>
        <taxon>Pterocarpus clade</taxon>
        <taxon>Stylosanthes</taxon>
    </lineage>
</organism>